<organism evidence="2 3">
    <name type="scientific">Acetobacterium bakii</name>
    <dbReference type="NCBI Taxonomy" id="52689"/>
    <lineage>
        <taxon>Bacteria</taxon>
        <taxon>Bacillati</taxon>
        <taxon>Bacillota</taxon>
        <taxon>Clostridia</taxon>
        <taxon>Eubacteriales</taxon>
        <taxon>Eubacteriaceae</taxon>
        <taxon>Acetobacterium</taxon>
    </lineage>
</organism>
<evidence type="ECO:0000259" key="1">
    <source>
        <dbReference type="Pfam" id="PF12161"/>
    </source>
</evidence>
<sequence>MIRRFDCILAATKAAVLKKNEKVGKLATKDTFLSREAGYSFYNTSPFDFEKLLNDPDGIEANFRSYLNGFSENVRNIIEKFKFDNHIATLAEKNCCILSFRSLPRLMPIYIPIKYPT</sequence>
<dbReference type="Proteomes" id="UP000036873">
    <property type="component" value="Unassembled WGS sequence"/>
</dbReference>
<evidence type="ECO:0000313" key="2">
    <source>
        <dbReference type="EMBL" id="KNZ43173.1"/>
    </source>
</evidence>
<evidence type="ECO:0000313" key="3">
    <source>
        <dbReference type="Proteomes" id="UP000036873"/>
    </source>
</evidence>
<dbReference type="PATRIC" id="fig|52689.4.peg.3577"/>
<keyword evidence="3" id="KW-1185">Reference proteome</keyword>
<accession>A0A0L6U3S9</accession>
<comment type="caution">
    <text evidence="2">The sequence shown here is derived from an EMBL/GenBank/DDBJ whole genome shotgun (WGS) entry which is preliminary data.</text>
</comment>
<gene>
    <name evidence="2" type="ORF">AKG39_03240</name>
</gene>
<dbReference type="EMBL" id="LGYO01000007">
    <property type="protein sequence ID" value="KNZ43173.1"/>
    <property type="molecule type" value="Genomic_DNA"/>
</dbReference>
<feature type="domain" description="N6 adenine-specific DNA methyltransferase N-terminal" evidence="1">
    <location>
        <begin position="2"/>
        <end position="93"/>
    </location>
</feature>
<dbReference type="InterPro" id="IPR022749">
    <property type="entry name" value="D12N6_MeTrfase_N"/>
</dbReference>
<dbReference type="AlphaFoldDB" id="A0A0L6U3S9"/>
<name>A0A0L6U3S9_9FIRM</name>
<dbReference type="STRING" id="52689.AKG39_03240"/>
<reference evidence="3" key="1">
    <citation type="submission" date="2015-07" db="EMBL/GenBank/DDBJ databases">
        <title>Draft genome sequence of Acetobacterium bakii DSM 8293, a potential psychrophilic chemical producer through syngas fermentation.</title>
        <authorList>
            <person name="Song Y."/>
            <person name="Hwang S."/>
            <person name="Cho B.-K."/>
        </authorList>
    </citation>
    <scope>NUCLEOTIDE SEQUENCE [LARGE SCALE GENOMIC DNA]</scope>
    <source>
        <strain evidence="3">DSM 8239</strain>
    </source>
</reference>
<dbReference type="Pfam" id="PF12161">
    <property type="entry name" value="HsdM_N"/>
    <property type="match status" value="1"/>
</dbReference>
<proteinExistence type="predicted"/>
<protein>
    <recommendedName>
        <fullName evidence="1">N6 adenine-specific DNA methyltransferase N-terminal domain-containing protein</fullName>
    </recommendedName>
</protein>